<dbReference type="CDD" id="cd22152">
    <property type="entry name" value="F-box_AtAFR-like"/>
    <property type="match status" value="1"/>
</dbReference>
<dbReference type="Gene3D" id="1.20.1280.50">
    <property type="match status" value="1"/>
</dbReference>
<name>A9U027_PHYPA</name>
<dbReference type="GeneID" id="112291146"/>
<dbReference type="SUPFAM" id="SSF81383">
    <property type="entry name" value="F-box domain"/>
    <property type="match status" value="1"/>
</dbReference>
<keyword evidence="5" id="KW-1185">Reference proteome</keyword>
<sequence length="398" mass="45140">MVVIEAGCTGDHKEDEEDRTVVSTSASRNRRRRVENWTYIPRLPDDIAMEVLCRLPPRSHALLQGVCRKWKDVVNSTLLYEQRKERGTTVHFLCLLQAASQVDLKQHPVYNVSLLQLGQRSDWERLPPIPEYRDLGLPLFCKFAAVKGRLVVVGGWNPATWETLRSVCVFNFSTWTWRRASDMLSTRSFFACASVDDFVFVAGGHDNTKRVLPSAERYNIQSDSWEVLPRMHEYRDECMEAVMGGKFYAISGYPRLMHCQHVTSAEVYDPLKRSWSRIENLLNVGPCVVVSAAERLYAVRDQELLSYRSNDNTWRLLDKLPEGDEGISAALCMTSFGSSLVLTGATHDDEEKCKTFLYRLPIETVSKGGSVCNKGIWEALTVNARFLGITQASCVVEV</sequence>
<dbReference type="Gene3D" id="2.120.10.80">
    <property type="entry name" value="Kelch-type beta propeller"/>
    <property type="match status" value="1"/>
</dbReference>
<dbReference type="InterPro" id="IPR015915">
    <property type="entry name" value="Kelch-typ_b-propeller"/>
</dbReference>
<reference evidence="4" key="3">
    <citation type="submission" date="2020-12" db="UniProtKB">
        <authorList>
            <consortium name="EnsemblPlants"/>
        </authorList>
    </citation>
    <scope>IDENTIFICATION</scope>
</reference>
<dbReference type="EMBL" id="ABEU02000014">
    <property type="protein sequence ID" value="PNR40455.1"/>
    <property type="molecule type" value="Genomic_DNA"/>
</dbReference>
<protein>
    <recommendedName>
        <fullName evidence="2">F-box domain-containing protein</fullName>
    </recommendedName>
</protein>
<dbReference type="GO" id="GO:0080037">
    <property type="term" value="P:negative regulation of cytokinin-activated signaling pathway"/>
    <property type="evidence" value="ECO:0007669"/>
    <property type="project" value="InterPro"/>
</dbReference>
<dbReference type="OMA" id="HEYRDEC"/>
<feature type="domain" description="F-box" evidence="2">
    <location>
        <begin position="37"/>
        <end position="83"/>
    </location>
</feature>
<dbReference type="InterPro" id="IPR006652">
    <property type="entry name" value="Kelch_1"/>
</dbReference>
<dbReference type="HOGENOM" id="CLU_028510_1_0_1"/>
<dbReference type="PROSITE" id="PS50181">
    <property type="entry name" value="FBOX"/>
    <property type="match status" value="1"/>
</dbReference>
<dbReference type="PANTHER" id="PTHR46407">
    <property type="entry name" value="OS02G0208700 PROTEIN"/>
    <property type="match status" value="1"/>
</dbReference>
<evidence type="ECO:0000313" key="4">
    <source>
        <dbReference type="EnsemblPlants" id="PAC:32960777.CDS.1"/>
    </source>
</evidence>
<dbReference type="SMART" id="SM00256">
    <property type="entry name" value="FBOX"/>
    <property type="match status" value="1"/>
</dbReference>
<reference evidence="3 5" key="2">
    <citation type="journal article" date="2018" name="Plant J.">
        <title>The Physcomitrella patens chromosome-scale assembly reveals moss genome structure and evolution.</title>
        <authorList>
            <person name="Lang D."/>
            <person name="Ullrich K.K."/>
            <person name="Murat F."/>
            <person name="Fuchs J."/>
            <person name="Jenkins J."/>
            <person name="Haas F.B."/>
            <person name="Piednoel M."/>
            <person name="Gundlach H."/>
            <person name="Van Bel M."/>
            <person name="Meyberg R."/>
            <person name="Vives C."/>
            <person name="Morata J."/>
            <person name="Symeonidi A."/>
            <person name="Hiss M."/>
            <person name="Muchero W."/>
            <person name="Kamisugi Y."/>
            <person name="Saleh O."/>
            <person name="Blanc G."/>
            <person name="Decker E.L."/>
            <person name="van Gessel N."/>
            <person name="Grimwood J."/>
            <person name="Hayes R.D."/>
            <person name="Graham S.W."/>
            <person name="Gunter L.E."/>
            <person name="McDaniel S.F."/>
            <person name="Hoernstein S.N.W."/>
            <person name="Larsson A."/>
            <person name="Li F.W."/>
            <person name="Perroud P.F."/>
            <person name="Phillips J."/>
            <person name="Ranjan P."/>
            <person name="Rokshar D.S."/>
            <person name="Rothfels C.J."/>
            <person name="Schneider L."/>
            <person name="Shu S."/>
            <person name="Stevenson D.W."/>
            <person name="Thummler F."/>
            <person name="Tillich M."/>
            <person name="Villarreal Aguilar J.C."/>
            <person name="Widiez T."/>
            <person name="Wong G.K."/>
            <person name="Wymore A."/>
            <person name="Zhang Y."/>
            <person name="Zimmer A.D."/>
            <person name="Quatrano R.S."/>
            <person name="Mayer K.F.X."/>
            <person name="Goodstein D."/>
            <person name="Casacuberta J.M."/>
            <person name="Vandepoele K."/>
            <person name="Reski R."/>
            <person name="Cuming A.C."/>
            <person name="Tuskan G.A."/>
            <person name="Maumus F."/>
            <person name="Salse J."/>
            <person name="Schmutz J."/>
            <person name="Rensing S.A."/>
        </authorList>
    </citation>
    <scope>NUCLEOTIDE SEQUENCE [LARGE SCALE GENOMIC DNA]</scope>
    <source>
        <strain evidence="4 5">cv. Gransden 2004</strain>
    </source>
</reference>
<evidence type="ECO:0000313" key="3">
    <source>
        <dbReference type="EMBL" id="PNR40455.1"/>
    </source>
</evidence>
<evidence type="ECO:0000313" key="5">
    <source>
        <dbReference type="Proteomes" id="UP000006727"/>
    </source>
</evidence>
<dbReference type="Pfam" id="PF01344">
    <property type="entry name" value="Kelch_1"/>
    <property type="match status" value="3"/>
</dbReference>
<dbReference type="RefSeq" id="XP_024393978.1">
    <property type="nucleotide sequence ID" value="XM_024538210.2"/>
</dbReference>
<dbReference type="SUPFAM" id="SSF117281">
    <property type="entry name" value="Kelch motif"/>
    <property type="match status" value="1"/>
</dbReference>
<feature type="region of interest" description="Disordered" evidence="1">
    <location>
        <begin position="1"/>
        <end position="25"/>
    </location>
</feature>
<dbReference type="eggNOG" id="KOG1072">
    <property type="taxonomic scope" value="Eukaryota"/>
</dbReference>
<dbReference type="InterPro" id="IPR001810">
    <property type="entry name" value="F-box_dom"/>
</dbReference>
<evidence type="ECO:0000259" key="2">
    <source>
        <dbReference type="PROSITE" id="PS50181"/>
    </source>
</evidence>
<dbReference type="EnsemblPlants" id="Pp3c14_1310V3.1">
    <property type="protein sequence ID" value="PAC:32960777.CDS.1"/>
    <property type="gene ID" value="Pp3c14_1310"/>
</dbReference>
<dbReference type="PaxDb" id="3218-PP1S396_2V6.1"/>
<dbReference type="Gramene" id="Pp3c14_1310V3.2">
    <property type="protein sequence ID" value="PAC:32960778.CDS.1"/>
    <property type="gene ID" value="Pp3c14_1310"/>
</dbReference>
<dbReference type="InterPro" id="IPR036047">
    <property type="entry name" value="F-box-like_dom_sf"/>
</dbReference>
<dbReference type="Proteomes" id="UP000006727">
    <property type="component" value="Chromosome 14"/>
</dbReference>
<evidence type="ECO:0000256" key="1">
    <source>
        <dbReference type="SAM" id="MobiDB-lite"/>
    </source>
</evidence>
<reference evidence="3 5" key="1">
    <citation type="journal article" date="2008" name="Science">
        <title>The Physcomitrella genome reveals evolutionary insights into the conquest of land by plants.</title>
        <authorList>
            <person name="Rensing S."/>
            <person name="Lang D."/>
            <person name="Zimmer A."/>
            <person name="Terry A."/>
            <person name="Salamov A."/>
            <person name="Shapiro H."/>
            <person name="Nishiyama T."/>
            <person name="Perroud P.-F."/>
            <person name="Lindquist E."/>
            <person name="Kamisugi Y."/>
            <person name="Tanahashi T."/>
            <person name="Sakakibara K."/>
            <person name="Fujita T."/>
            <person name="Oishi K."/>
            <person name="Shin-I T."/>
            <person name="Kuroki Y."/>
            <person name="Toyoda A."/>
            <person name="Suzuki Y."/>
            <person name="Hashimoto A."/>
            <person name="Yamaguchi K."/>
            <person name="Sugano A."/>
            <person name="Kohara Y."/>
            <person name="Fujiyama A."/>
            <person name="Anterola A."/>
            <person name="Aoki S."/>
            <person name="Ashton N."/>
            <person name="Barbazuk W.B."/>
            <person name="Barker E."/>
            <person name="Bennetzen J."/>
            <person name="Bezanilla M."/>
            <person name="Blankenship R."/>
            <person name="Cho S.H."/>
            <person name="Dutcher S."/>
            <person name="Estelle M."/>
            <person name="Fawcett J.A."/>
            <person name="Gundlach H."/>
            <person name="Hanada K."/>
            <person name="Heyl A."/>
            <person name="Hicks K.A."/>
            <person name="Hugh J."/>
            <person name="Lohr M."/>
            <person name="Mayer K."/>
            <person name="Melkozernov A."/>
            <person name="Murata T."/>
            <person name="Nelson D."/>
            <person name="Pils B."/>
            <person name="Prigge M."/>
            <person name="Reiss B."/>
            <person name="Renner T."/>
            <person name="Rombauts S."/>
            <person name="Rushton P."/>
            <person name="Sanderfoot A."/>
            <person name="Schween G."/>
            <person name="Shiu S.-H."/>
            <person name="Stueber K."/>
            <person name="Theodoulou F.L."/>
            <person name="Tu H."/>
            <person name="Van de Peer Y."/>
            <person name="Verrier P.J."/>
            <person name="Waters E."/>
            <person name="Wood A."/>
            <person name="Yang L."/>
            <person name="Cove D."/>
            <person name="Cuming A."/>
            <person name="Hasebe M."/>
            <person name="Lucas S."/>
            <person name="Mishler D.B."/>
            <person name="Reski R."/>
            <person name="Grigoriev I."/>
            <person name="Quatrano R.S."/>
            <person name="Boore J.L."/>
        </authorList>
    </citation>
    <scope>NUCLEOTIDE SEQUENCE [LARGE SCALE GENOMIC DNA]</scope>
    <source>
        <strain evidence="4 5">cv. Gransden 2004</strain>
    </source>
</reference>
<dbReference type="PANTHER" id="PTHR46407:SF3">
    <property type="entry name" value="OS02G0208700 PROTEIN"/>
    <property type="match status" value="1"/>
</dbReference>
<dbReference type="GO" id="GO:2000762">
    <property type="term" value="P:regulation of phenylpropanoid metabolic process"/>
    <property type="evidence" value="ECO:0007669"/>
    <property type="project" value="InterPro"/>
</dbReference>
<accession>A9U027</accession>
<dbReference type="AlphaFoldDB" id="A9U027"/>
<dbReference type="OrthoDB" id="191037at2759"/>
<proteinExistence type="predicted"/>
<dbReference type="EnsemblPlants" id="Pp3c14_1310V3.2">
    <property type="protein sequence ID" value="PAC:32960778.CDS.1"/>
    <property type="gene ID" value="Pp3c14_1310"/>
</dbReference>
<dbReference type="Pfam" id="PF00646">
    <property type="entry name" value="F-box"/>
    <property type="match status" value="1"/>
</dbReference>
<dbReference type="SMART" id="SM00612">
    <property type="entry name" value="Kelch"/>
    <property type="match status" value="3"/>
</dbReference>
<dbReference type="Gramene" id="Pp3c14_1310V3.1">
    <property type="protein sequence ID" value="PAC:32960777.CDS.1"/>
    <property type="gene ID" value="Pp3c14_1310"/>
</dbReference>
<dbReference type="InterPro" id="IPR044595">
    <property type="entry name" value="KMD1-4"/>
</dbReference>
<organism evidence="3">
    <name type="scientific">Physcomitrium patens</name>
    <name type="common">Spreading-leaved earth moss</name>
    <name type="synonym">Physcomitrella patens</name>
    <dbReference type="NCBI Taxonomy" id="3218"/>
    <lineage>
        <taxon>Eukaryota</taxon>
        <taxon>Viridiplantae</taxon>
        <taxon>Streptophyta</taxon>
        <taxon>Embryophyta</taxon>
        <taxon>Bryophyta</taxon>
        <taxon>Bryophytina</taxon>
        <taxon>Bryopsida</taxon>
        <taxon>Funariidae</taxon>
        <taxon>Funariales</taxon>
        <taxon>Funariaceae</taxon>
        <taxon>Physcomitrium</taxon>
    </lineage>
</organism>
<gene>
    <name evidence="4" type="primary">LOC112291146</name>
    <name evidence="3" type="ORF">PHYPA_017857</name>
</gene>